<dbReference type="EMBL" id="JAHHUM010002512">
    <property type="protein sequence ID" value="KAK5603293.1"/>
    <property type="molecule type" value="Genomic_DNA"/>
</dbReference>
<feature type="compositionally biased region" description="Acidic residues" evidence="2">
    <location>
        <begin position="337"/>
        <end position="346"/>
    </location>
</feature>
<dbReference type="PANTHER" id="PTHR16487:SF4">
    <property type="entry name" value="SERINE_THREONINE-PROTEIN PHOSPHATASE 4 REGULATORY SUBUNIT 2-B"/>
    <property type="match status" value="1"/>
</dbReference>
<feature type="compositionally biased region" description="Basic and acidic residues" evidence="2">
    <location>
        <begin position="265"/>
        <end position="280"/>
    </location>
</feature>
<feature type="compositionally biased region" description="Polar residues" evidence="2">
    <location>
        <begin position="347"/>
        <end position="359"/>
    </location>
</feature>
<dbReference type="InterPro" id="IPR015267">
    <property type="entry name" value="PPP4R2"/>
</dbReference>
<dbReference type="AlphaFoldDB" id="A0AAV9R0K9"/>
<dbReference type="GO" id="GO:0030289">
    <property type="term" value="C:protein phosphatase 4 complex"/>
    <property type="evidence" value="ECO:0007669"/>
    <property type="project" value="InterPro"/>
</dbReference>
<dbReference type="GO" id="GO:0019888">
    <property type="term" value="F:protein phosphatase regulator activity"/>
    <property type="evidence" value="ECO:0007669"/>
    <property type="project" value="InterPro"/>
</dbReference>
<comment type="similarity">
    <text evidence="1">Belongs to the PPP4R2 family.</text>
</comment>
<evidence type="ECO:0000256" key="2">
    <source>
        <dbReference type="SAM" id="MobiDB-lite"/>
    </source>
</evidence>
<feature type="compositionally biased region" description="Polar residues" evidence="2">
    <location>
        <begin position="211"/>
        <end position="220"/>
    </location>
</feature>
<feature type="compositionally biased region" description="Low complexity" evidence="2">
    <location>
        <begin position="370"/>
        <end position="388"/>
    </location>
</feature>
<sequence>METDSLEEALRDFDKKAKKEPSPLLEQFLCHVAKTGQTMVPWSQFKNYFLFKLEKVMDDFRASAPEQRASANPNVESVPFEDMKERILKIVKGYNGIPFTIQRLCELLTEPKRNYTGTDKFLRGMEKNVMVVSCVHPTSEKNGCSAVNRMNGVMLPGNTSAFTERKVNGPGTPRPLNRPKVSLANSLAANGLPDSTDDKDLNTEQEDNKDTSNVSPSEGSPGSAVKNKHSEEEEEEEDMEAEHQEVKRLKFCKEEEDEDDEQEVETLRSSDSSHHSKEAEAMVQEEEEDEKEKESEASSTAAASEEQEPSSSTQPEACEGSNQKEGEQAEREVPCGSEEEGTDMDQTDQQAPASVQESPETSRDGEESSSDPVSSSSSGSKGSSCSIEEGAEAAREDVAVAPSSSTTEPPTEGATSNTETTEEPMEQD</sequence>
<proteinExistence type="inferred from homology"/>
<reference evidence="3 4" key="1">
    <citation type="submission" date="2021-06" db="EMBL/GenBank/DDBJ databases">
        <authorList>
            <person name="Palmer J.M."/>
        </authorList>
    </citation>
    <scope>NUCLEOTIDE SEQUENCE [LARGE SCALE GENOMIC DNA]</scope>
    <source>
        <strain evidence="3 4">MEX-2019</strain>
        <tissue evidence="3">Muscle</tissue>
    </source>
</reference>
<evidence type="ECO:0000256" key="1">
    <source>
        <dbReference type="ARBA" id="ARBA00009207"/>
    </source>
</evidence>
<organism evidence="3 4">
    <name type="scientific">Crenichthys baileyi</name>
    <name type="common">White River springfish</name>
    <dbReference type="NCBI Taxonomy" id="28760"/>
    <lineage>
        <taxon>Eukaryota</taxon>
        <taxon>Metazoa</taxon>
        <taxon>Chordata</taxon>
        <taxon>Craniata</taxon>
        <taxon>Vertebrata</taxon>
        <taxon>Euteleostomi</taxon>
        <taxon>Actinopterygii</taxon>
        <taxon>Neopterygii</taxon>
        <taxon>Teleostei</taxon>
        <taxon>Neoteleostei</taxon>
        <taxon>Acanthomorphata</taxon>
        <taxon>Ovalentaria</taxon>
        <taxon>Atherinomorphae</taxon>
        <taxon>Cyprinodontiformes</taxon>
        <taxon>Goodeidae</taxon>
        <taxon>Crenichthys</taxon>
    </lineage>
</organism>
<comment type="caution">
    <text evidence="3">The sequence shown here is derived from an EMBL/GenBank/DDBJ whole genome shotgun (WGS) entry which is preliminary data.</text>
</comment>
<name>A0AAV9R0K9_9TELE</name>
<feature type="compositionally biased region" description="Basic and acidic residues" evidence="2">
    <location>
        <begin position="241"/>
        <end position="253"/>
    </location>
</feature>
<feature type="compositionally biased region" description="Acidic residues" evidence="2">
    <location>
        <begin position="254"/>
        <end position="264"/>
    </location>
</feature>
<feature type="compositionally biased region" description="Low complexity" evidence="2">
    <location>
        <begin position="297"/>
        <end position="317"/>
    </location>
</feature>
<feature type="compositionally biased region" description="Polar residues" evidence="2">
    <location>
        <begin position="402"/>
        <end position="419"/>
    </location>
</feature>
<gene>
    <name evidence="3" type="primary">PPP4R2B</name>
    <name evidence="3" type="ORF">CRENBAI_010825</name>
</gene>
<keyword evidence="4" id="KW-1185">Reference proteome</keyword>
<feature type="region of interest" description="Disordered" evidence="2">
    <location>
        <begin position="188"/>
        <end position="428"/>
    </location>
</feature>
<feature type="compositionally biased region" description="Basic and acidic residues" evidence="2">
    <location>
        <begin position="196"/>
        <end position="210"/>
    </location>
</feature>
<dbReference type="GO" id="GO:0005634">
    <property type="term" value="C:nucleus"/>
    <property type="evidence" value="ECO:0007669"/>
    <property type="project" value="TreeGrafter"/>
</dbReference>
<dbReference type="Pfam" id="PF09184">
    <property type="entry name" value="PPP4R2"/>
    <property type="match status" value="1"/>
</dbReference>
<feature type="region of interest" description="Disordered" evidence="2">
    <location>
        <begin position="160"/>
        <end position="179"/>
    </location>
</feature>
<accession>A0AAV9R0K9</accession>
<protein>
    <submittedName>
        <fullName evidence="3">Serine/threonine-protein phosphatase 4 regulatory subunit 2-B</fullName>
    </submittedName>
</protein>
<dbReference type="GO" id="GO:0005737">
    <property type="term" value="C:cytoplasm"/>
    <property type="evidence" value="ECO:0007669"/>
    <property type="project" value="TreeGrafter"/>
</dbReference>
<dbReference type="PANTHER" id="PTHR16487">
    <property type="entry name" value="PPP4R2-RELATED PROTEIN"/>
    <property type="match status" value="1"/>
</dbReference>
<dbReference type="Proteomes" id="UP001311232">
    <property type="component" value="Unassembled WGS sequence"/>
</dbReference>
<evidence type="ECO:0000313" key="4">
    <source>
        <dbReference type="Proteomes" id="UP001311232"/>
    </source>
</evidence>
<feature type="compositionally biased region" description="Basic and acidic residues" evidence="2">
    <location>
        <begin position="322"/>
        <end position="333"/>
    </location>
</feature>
<evidence type="ECO:0000313" key="3">
    <source>
        <dbReference type="EMBL" id="KAK5603293.1"/>
    </source>
</evidence>